<proteinExistence type="predicted"/>
<accession>A0A6G5A016</accession>
<evidence type="ECO:0000313" key="2">
    <source>
        <dbReference type="EMBL" id="NIE44365.1"/>
    </source>
</evidence>
<reference evidence="2" key="1">
    <citation type="submission" date="2020-03" db="EMBL/GenBank/DDBJ databases">
        <title>A transcriptome and proteome of the tick Rhipicephalus microplus shaped by the genetic composition of its hosts and developmental stage.</title>
        <authorList>
            <person name="Garcia G.R."/>
            <person name="Ribeiro J.M.C."/>
            <person name="Maruyama S.R."/>
            <person name="Gardinasse L.G."/>
            <person name="Nelson K."/>
            <person name="Ferreira B.R."/>
            <person name="Andrade T.G."/>
            <person name="Santos I.K.F.M."/>
        </authorList>
    </citation>
    <scope>NUCLEOTIDE SEQUENCE</scope>
    <source>
        <strain evidence="2">NSGR</strain>
        <tissue evidence="2">Salivary glands</tissue>
    </source>
</reference>
<organism evidence="2">
    <name type="scientific">Rhipicephalus microplus</name>
    <name type="common">Cattle tick</name>
    <name type="synonym">Boophilus microplus</name>
    <dbReference type="NCBI Taxonomy" id="6941"/>
    <lineage>
        <taxon>Eukaryota</taxon>
        <taxon>Metazoa</taxon>
        <taxon>Ecdysozoa</taxon>
        <taxon>Arthropoda</taxon>
        <taxon>Chelicerata</taxon>
        <taxon>Arachnida</taxon>
        <taxon>Acari</taxon>
        <taxon>Parasitiformes</taxon>
        <taxon>Ixodida</taxon>
        <taxon>Ixodoidea</taxon>
        <taxon>Ixodidae</taxon>
        <taxon>Rhipicephalinae</taxon>
        <taxon>Rhipicephalus</taxon>
        <taxon>Boophilus</taxon>
    </lineage>
</organism>
<evidence type="ECO:0000256" key="1">
    <source>
        <dbReference type="SAM" id="SignalP"/>
    </source>
</evidence>
<dbReference type="EMBL" id="GIKN01002092">
    <property type="protein sequence ID" value="NIE44365.1"/>
    <property type="molecule type" value="Transcribed_RNA"/>
</dbReference>
<protein>
    <submittedName>
        <fullName evidence="2">Putative secreted protein</fullName>
    </submittedName>
</protein>
<dbReference type="AlphaFoldDB" id="A0A6G5A016"/>
<feature type="chain" id="PRO_5026043172" evidence="1">
    <location>
        <begin position="18"/>
        <end position="122"/>
    </location>
</feature>
<name>A0A6G5A016_RHIMP</name>
<keyword evidence="1" id="KW-0732">Signal</keyword>
<sequence>MCRSLSVWLHFATATVSMQLMMLKSAKHCGLRVYGAVMRVYGIICRGQSQQFLDEFENCEFQATSCVIMFGSHVFRSRERFLIMLKCCRDPYNNQIILFETIANSLVFVLHLHECYHFSVLL</sequence>
<feature type="signal peptide" evidence="1">
    <location>
        <begin position="1"/>
        <end position="17"/>
    </location>
</feature>